<protein>
    <submittedName>
        <fullName evidence="2">Uncharacterized protein</fullName>
    </submittedName>
</protein>
<evidence type="ECO:0000313" key="2">
    <source>
        <dbReference type="WBParaSite" id="mrna-Wban_10137"/>
    </source>
</evidence>
<sequence length="124" mass="14638">MLLTSLIIGYDHLRLAKRDAVDLFDNRQMSTNCNNVNKLSYMEDECRINHFLCDIGTFCPRIQFPTYFDFSDITSRYTTLHHTTTSRHDTTAYRATHVRLGRYLPLLHSQMHKDICIRVILKQL</sequence>
<dbReference type="AlphaFoldDB" id="A0AAF5Q5Q7"/>
<accession>A0AAF5Q5Q7</accession>
<evidence type="ECO:0000313" key="1">
    <source>
        <dbReference type="Proteomes" id="UP000093561"/>
    </source>
</evidence>
<reference evidence="2" key="3">
    <citation type="submission" date="2024-02" db="UniProtKB">
        <authorList>
            <consortium name="WormBaseParasite"/>
        </authorList>
    </citation>
    <scope>IDENTIFICATION</scope>
    <source>
        <strain evidence="2">pt0022</strain>
    </source>
</reference>
<proteinExistence type="predicted"/>
<organism evidence="1 2">
    <name type="scientific">Wuchereria bancrofti</name>
    <dbReference type="NCBI Taxonomy" id="6293"/>
    <lineage>
        <taxon>Eukaryota</taxon>
        <taxon>Metazoa</taxon>
        <taxon>Ecdysozoa</taxon>
        <taxon>Nematoda</taxon>
        <taxon>Chromadorea</taxon>
        <taxon>Rhabditida</taxon>
        <taxon>Spirurina</taxon>
        <taxon>Spiruromorpha</taxon>
        <taxon>Filarioidea</taxon>
        <taxon>Onchocercidae</taxon>
        <taxon>Wuchereria</taxon>
    </lineage>
</organism>
<reference evidence="1" key="2">
    <citation type="journal article" date="2016" name="Mol. Ecol.">
        <title>Population genomics of the filarial nematode parasite Wuchereria bancrofti from mosquitoes.</title>
        <authorList>
            <person name="Small S.T."/>
            <person name="Reimer L.J."/>
            <person name="Tisch D.J."/>
            <person name="King C.L."/>
            <person name="Christensen B.M."/>
            <person name="Siba P.M."/>
            <person name="Kazura J.W."/>
            <person name="Serre D."/>
            <person name="Zimmerman P.A."/>
        </authorList>
    </citation>
    <scope>NUCLEOTIDE SEQUENCE</scope>
    <source>
        <strain evidence="1">pt0022</strain>
    </source>
</reference>
<reference evidence="1" key="1">
    <citation type="submission" date="2015-03" db="EMBL/GenBank/DDBJ databases">
        <title>Wuchereria bancrofti Genome Sequencing Papua New Guinea Strain.</title>
        <authorList>
            <person name="Small S.T."/>
            <person name="Serre D."/>
            <person name="Zimmerman P.A."/>
        </authorList>
    </citation>
    <scope>NUCLEOTIDE SEQUENCE [LARGE SCALE GENOMIC DNA]</scope>
    <source>
        <strain evidence="1">pt0022</strain>
    </source>
</reference>
<dbReference type="WBParaSite" id="mrna-Wban_10137">
    <property type="protein sequence ID" value="mrna-Wban_10137"/>
    <property type="gene ID" value="Wban_10137"/>
</dbReference>
<dbReference type="Proteomes" id="UP000093561">
    <property type="component" value="Unassembled WGS sequence"/>
</dbReference>
<name>A0AAF5Q5Q7_WUCBA</name>